<protein>
    <submittedName>
        <fullName evidence="1">Uncharacterized protein</fullName>
    </submittedName>
</protein>
<accession>A0A917QBD5</accession>
<organism evidence="1 2">
    <name type="scientific">Nocardia camponoti</name>
    <dbReference type="NCBI Taxonomy" id="1616106"/>
    <lineage>
        <taxon>Bacteria</taxon>
        <taxon>Bacillati</taxon>
        <taxon>Actinomycetota</taxon>
        <taxon>Actinomycetes</taxon>
        <taxon>Mycobacteriales</taxon>
        <taxon>Nocardiaceae</taxon>
        <taxon>Nocardia</taxon>
    </lineage>
</organism>
<reference evidence="1" key="1">
    <citation type="journal article" date="2014" name="Int. J. Syst. Evol. Microbiol.">
        <title>Complete genome sequence of Corynebacterium casei LMG S-19264T (=DSM 44701T), isolated from a smear-ripened cheese.</title>
        <authorList>
            <consortium name="US DOE Joint Genome Institute (JGI-PGF)"/>
            <person name="Walter F."/>
            <person name="Albersmeier A."/>
            <person name="Kalinowski J."/>
            <person name="Ruckert C."/>
        </authorList>
    </citation>
    <scope>NUCLEOTIDE SEQUENCE</scope>
    <source>
        <strain evidence="1">CGMCC 4.7278</strain>
    </source>
</reference>
<dbReference type="AlphaFoldDB" id="A0A917QBD5"/>
<evidence type="ECO:0000313" key="2">
    <source>
        <dbReference type="Proteomes" id="UP000612956"/>
    </source>
</evidence>
<dbReference type="Proteomes" id="UP000612956">
    <property type="component" value="Unassembled WGS sequence"/>
</dbReference>
<reference evidence="1" key="2">
    <citation type="submission" date="2020-09" db="EMBL/GenBank/DDBJ databases">
        <authorList>
            <person name="Sun Q."/>
            <person name="Zhou Y."/>
        </authorList>
    </citation>
    <scope>NUCLEOTIDE SEQUENCE</scope>
    <source>
        <strain evidence="1">CGMCC 4.7278</strain>
    </source>
</reference>
<comment type="caution">
    <text evidence="1">The sequence shown here is derived from an EMBL/GenBank/DDBJ whole genome shotgun (WGS) entry which is preliminary data.</text>
</comment>
<sequence>MIVENCAIDVPEGYSLNIHSKITTCPTPIADTSAGIAIRSYNPYIVVEGKGTLAPHDDAEPTFQSCSKNTRYTQSVQFRAGSAVCFIGNQTVALITTPTGSAGKYTPVVVTIWAA</sequence>
<keyword evidence="2" id="KW-1185">Reference proteome</keyword>
<dbReference type="EMBL" id="BMMW01000001">
    <property type="protein sequence ID" value="GGK40313.1"/>
    <property type="molecule type" value="Genomic_DNA"/>
</dbReference>
<name>A0A917QBD5_9NOCA</name>
<proteinExistence type="predicted"/>
<gene>
    <name evidence="1" type="ORF">GCM10011591_09950</name>
</gene>
<evidence type="ECO:0000313" key="1">
    <source>
        <dbReference type="EMBL" id="GGK40313.1"/>
    </source>
</evidence>